<dbReference type="AlphaFoldDB" id="A0A9P4HGF4"/>
<gene>
    <name evidence="2" type="ORF">EK21DRAFT_108706</name>
</gene>
<name>A0A9P4HGF4_9PLEO</name>
<comment type="caution">
    <text evidence="2">The sequence shown here is derived from an EMBL/GenBank/DDBJ whole genome shotgun (WGS) entry which is preliminary data.</text>
</comment>
<dbReference type="InterPro" id="IPR045518">
    <property type="entry name" value="2EXR"/>
</dbReference>
<keyword evidence="3" id="KW-1185">Reference proteome</keyword>
<dbReference type="Pfam" id="PF20150">
    <property type="entry name" value="2EXR"/>
    <property type="match status" value="1"/>
</dbReference>
<dbReference type="Proteomes" id="UP000799777">
    <property type="component" value="Unassembled WGS sequence"/>
</dbReference>
<dbReference type="OrthoDB" id="3799454at2759"/>
<accession>A0A9P4HGF4</accession>
<feature type="domain" description="2EXR" evidence="1">
    <location>
        <begin position="26"/>
        <end position="116"/>
    </location>
</feature>
<evidence type="ECO:0000259" key="1">
    <source>
        <dbReference type="Pfam" id="PF20150"/>
    </source>
</evidence>
<proteinExistence type="predicted"/>
<sequence length="142" mass="16444">MAASDAFSELLHALNPYLDDQEPCKFPSFCFLPIELRYKVYEEYFIDDRKSFACTTWWAELERRIGGFSLDKKRVSTPFLPSLCFVNRRLRDEAISFFFSTIEVACTSSTSEKAYICDKLESSRCLSIAKKIRKLVFIDSAT</sequence>
<evidence type="ECO:0000313" key="2">
    <source>
        <dbReference type="EMBL" id="KAF2033567.1"/>
    </source>
</evidence>
<protein>
    <recommendedName>
        <fullName evidence="1">2EXR domain-containing protein</fullName>
    </recommendedName>
</protein>
<dbReference type="EMBL" id="ML978165">
    <property type="protein sequence ID" value="KAF2033567.1"/>
    <property type="molecule type" value="Genomic_DNA"/>
</dbReference>
<evidence type="ECO:0000313" key="3">
    <source>
        <dbReference type="Proteomes" id="UP000799777"/>
    </source>
</evidence>
<organism evidence="2 3">
    <name type="scientific">Setomelanomma holmii</name>
    <dbReference type="NCBI Taxonomy" id="210430"/>
    <lineage>
        <taxon>Eukaryota</taxon>
        <taxon>Fungi</taxon>
        <taxon>Dikarya</taxon>
        <taxon>Ascomycota</taxon>
        <taxon>Pezizomycotina</taxon>
        <taxon>Dothideomycetes</taxon>
        <taxon>Pleosporomycetidae</taxon>
        <taxon>Pleosporales</taxon>
        <taxon>Pleosporineae</taxon>
        <taxon>Phaeosphaeriaceae</taxon>
        <taxon>Setomelanomma</taxon>
    </lineage>
</organism>
<reference evidence="2" key="1">
    <citation type="journal article" date="2020" name="Stud. Mycol.">
        <title>101 Dothideomycetes genomes: a test case for predicting lifestyles and emergence of pathogens.</title>
        <authorList>
            <person name="Haridas S."/>
            <person name="Albert R."/>
            <person name="Binder M."/>
            <person name="Bloem J."/>
            <person name="Labutti K."/>
            <person name="Salamov A."/>
            <person name="Andreopoulos B."/>
            <person name="Baker S."/>
            <person name="Barry K."/>
            <person name="Bills G."/>
            <person name="Bluhm B."/>
            <person name="Cannon C."/>
            <person name="Castanera R."/>
            <person name="Culley D."/>
            <person name="Daum C."/>
            <person name="Ezra D."/>
            <person name="Gonzalez J."/>
            <person name="Henrissat B."/>
            <person name="Kuo A."/>
            <person name="Liang C."/>
            <person name="Lipzen A."/>
            <person name="Lutzoni F."/>
            <person name="Magnuson J."/>
            <person name="Mondo S."/>
            <person name="Nolan M."/>
            <person name="Ohm R."/>
            <person name="Pangilinan J."/>
            <person name="Park H.-J."/>
            <person name="Ramirez L."/>
            <person name="Alfaro M."/>
            <person name="Sun H."/>
            <person name="Tritt A."/>
            <person name="Yoshinaga Y."/>
            <person name="Zwiers L.-H."/>
            <person name="Turgeon B."/>
            <person name="Goodwin S."/>
            <person name="Spatafora J."/>
            <person name="Crous P."/>
            <person name="Grigoriev I."/>
        </authorList>
    </citation>
    <scope>NUCLEOTIDE SEQUENCE</scope>
    <source>
        <strain evidence="2">CBS 110217</strain>
    </source>
</reference>